<dbReference type="PROSITE" id="PS51910">
    <property type="entry name" value="GH18_2"/>
    <property type="match status" value="1"/>
</dbReference>
<dbReference type="Pfam" id="PF00704">
    <property type="entry name" value="Glyco_hydro_18"/>
    <property type="match status" value="1"/>
</dbReference>
<dbReference type="EMBL" id="BPVZ01000028">
    <property type="protein sequence ID" value="GKV08218.1"/>
    <property type="molecule type" value="Genomic_DNA"/>
</dbReference>
<name>A0AAV5J6R0_9ROSI</name>
<dbReference type="PRINTS" id="PR00551">
    <property type="entry name" value="2SGLOBULIN"/>
</dbReference>
<sequence>MEMSKLFLSFVICQVLFFFPVPMQGVRGNANLFRKYIGSESKNVTFYDVPINPGIQFHFVLAFAIDYDSSSSPSPTSGRFNVFWDSNNLSHSHISSIKNQHSNVKVTLSLGGDTVLENYCADFQPFSVDTWVSNAVSSPTSIIKEYNLDGIDID</sequence>
<feature type="domain" description="GH18" evidence="2">
    <location>
        <begin position="30"/>
        <end position="154"/>
    </location>
</feature>
<evidence type="ECO:0000259" key="2">
    <source>
        <dbReference type="PROSITE" id="PS51910"/>
    </source>
</evidence>
<dbReference type="InterPro" id="IPR000677">
    <property type="entry name" value="Chitinase-like"/>
</dbReference>
<comment type="caution">
    <text evidence="3">The sequence shown here is derived from an EMBL/GenBank/DDBJ whole genome shotgun (WGS) entry which is preliminary data.</text>
</comment>
<protein>
    <recommendedName>
        <fullName evidence="2">GH18 domain-containing protein</fullName>
    </recommendedName>
</protein>
<keyword evidence="1" id="KW-0732">Signal</keyword>
<reference evidence="3 4" key="1">
    <citation type="journal article" date="2021" name="Commun. Biol.">
        <title>The genome of Shorea leprosula (Dipterocarpaceae) highlights the ecological relevance of drought in aseasonal tropical rainforests.</title>
        <authorList>
            <person name="Ng K.K.S."/>
            <person name="Kobayashi M.J."/>
            <person name="Fawcett J.A."/>
            <person name="Hatakeyama M."/>
            <person name="Paape T."/>
            <person name="Ng C.H."/>
            <person name="Ang C.C."/>
            <person name="Tnah L.H."/>
            <person name="Lee C.T."/>
            <person name="Nishiyama T."/>
            <person name="Sese J."/>
            <person name="O'Brien M.J."/>
            <person name="Copetti D."/>
            <person name="Mohd Noor M.I."/>
            <person name="Ong R.C."/>
            <person name="Putra M."/>
            <person name="Sireger I.Z."/>
            <person name="Indrioko S."/>
            <person name="Kosugi Y."/>
            <person name="Izuno A."/>
            <person name="Isagi Y."/>
            <person name="Lee S.L."/>
            <person name="Shimizu K.K."/>
        </authorList>
    </citation>
    <scope>NUCLEOTIDE SEQUENCE [LARGE SCALE GENOMIC DNA]</scope>
    <source>
        <strain evidence="3">214</strain>
    </source>
</reference>
<dbReference type="Gene3D" id="3.20.20.80">
    <property type="entry name" value="Glycosidases"/>
    <property type="match status" value="1"/>
</dbReference>
<evidence type="ECO:0000313" key="4">
    <source>
        <dbReference type="Proteomes" id="UP001054252"/>
    </source>
</evidence>
<evidence type="ECO:0000313" key="3">
    <source>
        <dbReference type="EMBL" id="GKV08218.1"/>
    </source>
</evidence>
<dbReference type="Proteomes" id="UP001054252">
    <property type="component" value="Unassembled WGS sequence"/>
</dbReference>
<dbReference type="AlphaFoldDB" id="A0AAV5J6R0"/>
<dbReference type="SUPFAM" id="SSF51445">
    <property type="entry name" value="(Trans)glycosidases"/>
    <property type="match status" value="1"/>
</dbReference>
<dbReference type="InterPro" id="IPR017853">
    <property type="entry name" value="GH"/>
</dbReference>
<dbReference type="PANTHER" id="PTHR46476:SF13">
    <property type="entry name" value="2, PUTATIVE, EXPRESSED-RELATED"/>
    <property type="match status" value="1"/>
</dbReference>
<gene>
    <name evidence="3" type="ORF">SLEP1_g19883</name>
</gene>
<evidence type="ECO:0000256" key="1">
    <source>
        <dbReference type="SAM" id="SignalP"/>
    </source>
</evidence>
<keyword evidence="4" id="KW-1185">Reference proteome</keyword>
<dbReference type="InterPro" id="IPR001223">
    <property type="entry name" value="Glyco_hydro18_cat"/>
</dbReference>
<feature type="chain" id="PRO_5043562775" description="GH18 domain-containing protein" evidence="1">
    <location>
        <begin position="29"/>
        <end position="154"/>
    </location>
</feature>
<organism evidence="3 4">
    <name type="scientific">Rubroshorea leprosula</name>
    <dbReference type="NCBI Taxonomy" id="152421"/>
    <lineage>
        <taxon>Eukaryota</taxon>
        <taxon>Viridiplantae</taxon>
        <taxon>Streptophyta</taxon>
        <taxon>Embryophyta</taxon>
        <taxon>Tracheophyta</taxon>
        <taxon>Spermatophyta</taxon>
        <taxon>Magnoliopsida</taxon>
        <taxon>eudicotyledons</taxon>
        <taxon>Gunneridae</taxon>
        <taxon>Pentapetalae</taxon>
        <taxon>rosids</taxon>
        <taxon>malvids</taxon>
        <taxon>Malvales</taxon>
        <taxon>Dipterocarpaceae</taxon>
        <taxon>Rubroshorea</taxon>
    </lineage>
</organism>
<accession>A0AAV5J6R0</accession>
<dbReference type="GO" id="GO:0005975">
    <property type="term" value="P:carbohydrate metabolic process"/>
    <property type="evidence" value="ECO:0007669"/>
    <property type="project" value="InterPro"/>
</dbReference>
<feature type="signal peptide" evidence="1">
    <location>
        <begin position="1"/>
        <end position="28"/>
    </location>
</feature>
<proteinExistence type="predicted"/>
<dbReference type="PANTHER" id="PTHR46476">
    <property type="entry name" value="CHITINASE 2-LIKE"/>
    <property type="match status" value="1"/>
</dbReference>